<evidence type="ECO:0000256" key="3">
    <source>
        <dbReference type="ARBA" id="ARBA00024045"/>
    </source>
</evidence>
<dbReference type="InterPro" id="IPR006121">
    <property type="entry name" value="HMA_dom"/>
</dbReference>
<comment type="similarity">
    <text evidence="3">Belongs to the HIPP family.</text>
</comment>
<keyword evidence="2" id="KW-0449">Lipoprotein</keyword>
<gene>
    <name evidence="5" type="ORF">FCM35_KLT17466</name>
</gene>
<comment type="caution">
    <text evidence="5">The sequence shown here is derived from an EMBL/GenBank/DDBJ whole genome shotgun (WGS) entry which is preliminary data.</text>
</comment>
<dbReference type="PANTHER" id="PTHR46195:SF18">
    <property type="entry name" value="SUPEROXIDE DISMUTASE 1 COPPER CHAPERONE-LIKE PROTEIN"/>
    <property type="match status" value="1"/>
</dbReference>
<keyword evidence="6" id="KW-1185">Reference proteome</keyword>
<evidence type="ECO:0000259" key="4">
    <source>
        <dbReference type="PROSITE" id="PS50846"/>
    </source>
</evidence>
<evidence type="ECO:0000256" key="1">
    <source>
        <dbReference type="ARBA" id="ARBA00022723"/>
    </source>
</evidence>
<keyword evidence="1" id="KW-0479">Metal-binding</keyword>
<dbReference type="SUPFAM" id="SSF55008">
    <property type="entry name" value="HMA, heavy metal-associated domain"/>
    <property type="match status" value="1"/>
</dbReference>
<evidence type="ECO:0000313" key="6">
    <source>
        <dbReference type="Proteomes" id="UP000623129"/>
    </source>
</evidence>
<dbReference type="Pfam" id="PF00403">
    <property type="entry name" value="HMA"/>
    <property type="match status" value="1"/>
</dbReference>
<dbReference type="OrthoDB" id="1927097at2759"/>
<dbReference type="InterPro" id="IPR044577">
    <property type="entry name" value="HIPP4/7/8/17/18/19"/>
</dbReference>
<reference evidence="5" key="1">
    <citation type="submission" date="2020-01" db="EMBL/GenBank/DDBJ databases">
        <title>Genome sequence of Kobresia littledalei, the first chromosome-level genome in the family Cyperaceae.</title>
        <authorList>
            <person name="Qu G."/>
        </authorList>
    </citation>
    <scope>NUCLEOTIDE SEQUENCE</scope>
    <source>
        <strain evidence="5">C.B.Clarke</strain>
        <tissue evidence="5">Leaf</tissue>
    </source>
</reference>
<dbReference type="Proteomes" id="UP000623129">
    <property type="component" value="Unassembled WGS sequence"/>
</dbReference>
<proteinExistence type="inferred from homology"/>
<dbReference type="Gene3D" id="3.30.70.100">
    <property type="match status" value="1"/>
</dbReference>
<name>A0A833RRK1_9POAL</name>
<feature type="domain" description="HMA" evidence="4">
    <location>
        <begin position="17"/>
        <end position="81"/>
    </location>
</feature>
<dbReference type="PROSITE" id="PS50846">
    <property type="entry name" value="HMA_2"/>
    <property type="match status" value="1"/>
</dbReference>
<accession>A0A833RRK1</accession>
<evidence type="ECO:0000313" key="5">
    <source>
        <dbReference type="EMBL" id="KAF3338629.1"/>
    </source>
</evidence>
<dbReference type="CDD" id="cd00371">
    <property type="entry name" value="HMA"/>
    <property type="match status" value="1"/>
</dbReference>
<dbReference type="AlphaFoldDB" id="A0A833RRK1"/>
<sequence length="154" mass="17828">MTQSDSKIKAPKIPKKKVIVELKVYMHCPACEKLVYITLRKFKGVAAVKVDMEEHQAIVIGKFKVEKLLKKLKEKTGKKAEIVQIEEENQGQEIYEGNNNNHNEFLGVNCYENYYHENHVVEKDSNMLEEFTEDYILSDITLFSDENTNACIIL</sequence>
<dbReference type="InterPro" id="IPR036163">
    <property type="entry name" value="HMA_dom_sf"/>
</dbReference>
<organism evidence="5 6">
    <name type="scientific">Carex littledalei</name>
    <dbReference type="NCBI Taxonomy" id="544730"/>
    <lineage>
        <taxon>Eukaryota</taxon>
        <taxon>Viridiplantae</taxon>
        <taxon>Streptophyta</taxon>
        <taxon>Embryophyta</taxon>
        <taxon>Tracheophyta</taxon>
        <taxon>Spermatophyta</taxon>
        <taxon>Magnoliopsida</taxon>
        <taxon>Liliopsida</taxon>
        <taxon>Poales</taxon>
        <taxon>Cyperaceae</taxon>
        <taxon>Cyperoideae</taxon>
        <taxon>Cariceae</taxon>
        <taxon>Carex</taxon>
        <taxon>Carex subgen. Euthyceras</taxon>
    </lineage>
</organism>
<evidence type="ECO:0000256" key="2">
    <source>
        <dbReference type="ARBA" id="ARBA00023289"/>
    </source>
</evidence>
<protein>
    <submittedName>
        <fullName evidence="5">Heavy metal-associated isoprenylated plant protein 26</fullName>
    </submittedName>
</protein>
<dbReference type="GO" id="GO:0046872">
    <property type="term" value="F:metal ion binding"/>
    <property type="evidence" value="ECO:0007669"/>
    <property type="project" value="UniProtKB-KW"/>
</dbReference>
<dbReference type="EMBL" id="SWLB01000005">
    <property type="protein sequence ID" value="KAF3338629.1"/>
    <property type="molecule type" value="Genomic_DNA"/>
</dbReference>
<dbReference type="PANTHER" id="PTHR46195">
    <property type="entry name" value="HEAVY METAL-ASSOCIATED ISOPRENYLATED PLANT PROTEIN 7"/>
    <property type="match status" value="1"/>
</dbReference>
<keyword evidence="2" id="KW-0636">Prenylation</keyword>